<dbReference type="PANTHER" id="PTHR43999">
    <property type="entry name" value="DNAJ HOMOLOG SUBFAMILY C MEMBER 2"/>
    <property type="match status" value="1"/>
</dbReference>
<dbReference type="Pfam" id="PF00536">
    <property type="entry name" value="SAM_1"/>
    <property type="match status" value="1"/>
</dbReference>
<dbReference type="AlphaFoldDB" id="A0AA39H6A7"/>
<dbReference type="InterPro" id="IPR054076">
    <property type="entry name" value="ZUO1-like_ZHD"/>
</dbReference>
<evidence type="ECO:0000256" key="2">
    <source>
        <dbReference type="SAM" id="MobiDB-lite"/>
    </source>
</evidence>
<dbReference type="Gene3D" id="1.10.10.60">
    <property type="entry name" value="Homeodomain-like"/>
    <property type="match status" value="2"/>
</dbReference>
<proteinExistence type="predicted"/>
<dbReference type="EMBL" id="JAUCMV010000005">
    <property type="protein sequence ID" value="KAK0400042.1"/>
    <property type="molecule type" value="Genomic_DNA"/>
</dbReference>
<dbReference type="PANTHER" id="PTHR43999:SF1">
    <property type="entry name" value="DNAJ HOMOLOG SUBFAMILY C MEMBER 2"/>
    <property type="match status" value="1"/>
</dbReference>
<comment type="caution">
    <text evidence="7">The sequence shown here is derived from an EMBL/GenBank/DDBJ whole genome shotgun (WGS) entry which is preliminary data.</text>
</comment>
<dbReference type="InterPro" id="IPR013761">
    <property type="entry name" value="SAM/pointed_sf"/>
</dbReference>
<dbReference type="InterPro" id="IPR044634">
    <property type="entry name" value="Zuotin/DnaJC2"/>
</dbReference>
<dbReference type="PROSITE" id="PS50076">
    <property type="entry name" value="DNAJ_2"/>
    <property type="match status" value="1"/>
</dbReference>
<reference evidence="7" key="1">
    <citation type="submission" date="2023-06" db="EMBL/GenBank/DDBJ databases">
        <title>Genomic analysis of the entomopathogenic nematode Steinernema hermaphroditum.</title>
        <authorList>
            <person name="Schwarz E.M."/>
            <person name="Heppert J.K."/>
            <person name="Baniya A."/>
            <person name="Schwartz H.T."/>
            <person name="Tan C.-H."/>
            <person name="Antoshechkin I."/>
            <person name="Sternberg P.W."/>
            <person name="Goodrich-Blair H."/>
            <person name="Dillman A.R."/>
        </authorList>
    </citation>
    <scope>NUCLEOTIDE SEQUENCE</scope>
    <source>
        <strain evidence="7">PS9179</strain>
        <tissue evidence="7">Whole animal</tissue>
    </source>
</reference>
<evidence type="ECO:0008006" key="9">
    <source>
        <dbReference type="Google" id="ProtNLM"/>
    </source>
</evidence>
<dbReference type="Gene3D" id="1.10.287.110">
    <property type="entry name" value="DnaJ domain"/>
    <property type="match status" value="1"/>
</dbReference>
<feature type="compositionally biased region" description="Basic and acidic residues" evidence="2">
    <location>
        <begin position="302"/>
        <end position="348"/>
    </location>
</feature>
<dbReference type="Gene3D" id="1.10.150.50">
    <property type="entry name" value="Transcription Factor, Ets-1"/>
    <property type="match status" value="1"/>
</dbReference>
<dbReference type="GO" id="GO:0030544">
    <property type="term" value="F:Hsp70 protein binding"/>
    <property type="evidence" value="ECO:0007669"/>
    <property type="project" value="InterPro"/>
</dbReference>
<dbReference type="SMART" id="SM00717">
    <property type="entry name" value="SANT"/>
    <property type="match status" value="2"/>
</dbReference>
<dbReference type="SUPFAM" id="SSF46689">
    <property type="entry name" value="Homeodomain-like"/>
    <property type="match status" value="2"/>
</dbReference>
<dbReference type="SUPFAM" id="SSF47769">
    <property type="entry name" value="SAM/Pointed domain"/>
    <property type="match status" value="1"/>
</dbReference>
<dbReference type="Pfam" id="PF00249">
    <property type="entry name" value="Myb_DNA-binding"/>
    <property type="match status" value="1"/>
</dbReference>
<dbReference type="InterPro" id="IPR009057">
    <property type="entry name" value="Homeodomain-like_sf"/>
</dbReference>
<evidence type="ECO:0000313" key="7">
    <source>
        <dbReference type="EMBL" id="KAK0400042.1"/>
    </source>
</evidence>
<dbReference type="InterPro" id="IPR001623">
    <property type="entry name" value="DnaJ_domain"/>
</dbReference>
<dbReference type="GO" id="GO:0005634">
    <property type="term" value="C:nucleus"/>
    <property type="evidence" value="ECO:0007669"/>
    <property type="project" value="UniProtKB-SubCell"/>
</dbReference>
<feature type="domain" description="J" evidence="3">
    <location>
        <begin position="103"/>
        <end position="166"/>
    </location>
</feature>
<dbReference type="CDD" id="cd00167">
    <property type="entry name" value="SANT"/>
    <property type="match status" value="1"/>
</dbReference>
<dbReference type="Proteomes" id="UP001175271">
    <property type="component" value="Unassembled WGS sequence"/>
</dbReference>
<dbReference type="PROSITE" id="PS51293">
    <property type="entry name" value="SANT"/>
    <property type="match status" value="1"/>
</dbReference>
<feature type="domain" description="Myb-like" evidence="4">
    <location>
        <begin position="434"/>
        <end position="489"/>
    </location>
</feature>
<name>A0AA39H6A7_9BILA</name>
<gene>
    <name evidence="7" type="ORF">QR680_003321</name>
</gene>
<dbReference type="PROSITE" id="PS50090">
    <property type="entry name" value="MYB_LIKE"/>
    <property type="match status" value="2"/>
</dbReference>
<evidence type="ECO:0000259" key="3">
    <source>
        <dbReference type="PROSITE" id="PS50076"/>
    </source>
</evidence>
<accession>A0AA39H6A7</accession>
<feature type="domain" description="SAM" evidence="5">
    <location>
        <begin position="742"/>
        <end position="805"/>
    </location>
</feature>
<dbReference type="Pfam" id="PF00226">
    <property type="entry name" value="DnaJ"/>
    <property type="match status" value="1"/>
</dbReference>
<dbReference type="GO" id="GO:0005829">
    <property type="term" value="C:cytosol"/>
    <property type="evidence" value="ECO:0007669"/>
    <property type="project" value="TreeGrafter"/>
</dbReference>
<organism evidence="7 8">
    <name type="scientific">Steinernema hermaphroditum</name>
    <dbReference type="NCBI Taxonomy" id="289476"/>
    <lineage>
        <taxon>Eukaryota</taxon>
        <taxon>Metazoa</taxon>
        <taxon>Ecdysozoa</taxon>
        <taxon>Nematoda</taxon>
        <taxon>Chromadorea</taxon>
        <taxon>Rhabditida</taxon>
        <taxon>Tylenchina</taxon>
        <taxon>Panagrolaimomorpha</taxon>
        <taxon>Strongyloidoidea</taxon>
        <taxon>Steinernematidae</taxon>
        <taxon>Steinernema</taxon>
    </lineage>
</organism>
<feature type="domain" description="SANT" evidence="6">
    <location>
        <begin position="526"/>
        <end position="581"/>
    </location>
</feature>
<dbReference type="SMART" id="SM00271">
    <property type="entry name" value="DnaJ"/>
    <property type="match status" value="1"/>
</dbReference>
<dbReference type="GO" id="GO:0006450">
    <property type="term" value="P:regulation of translational fidelity"/>
    <property type="evidence" value="ECO:0007669"/>
    <property type="project" value="InterPro"/>
</dbReference>
<dbReference type="SMART" id="SM00454">
    <property type="entry name" value="SAM"/>
    <property type="match status" value="1"/>
</dbReference>
<evidence type="ECO:0000259" key="4">
    <source>
        <dbReference type="PROSITE" id="PS50090"/>
    </source>
</evidence>
<dbReference type="GO" id="GO:0051083">
    <property type="term" value="P:'de novo' cotranslational protein folding"/>
    <property type="evidence" value="ECO:0007669"/>
    <property type="project" value="InterPro"/>
</dbReference>
<dbReference type="InterPro" id="IPR036869">
    <property type="entry name" value="J_dom_sf"/>
</dbReference>
<dbReference type="InterPro" id="IPR017884">
    <property type="entry name" value="SANT_dom"/>
</dbReference>
<dbReference type="InterPro" id="IPR001660">
    <property type="entry name" value="SAM"/>
</dbReference>
<dbReference type="CDD" id="cd06257">
    <property type="entry name" value="DnaJ"/>
    <property type="match status" value="1"/>
</dbReference>
<evidence type="ECO:0000256" key="1">
    <source>
        <dbReference type="ARBA" id="ARBA00004123"/>
    </source>
</evidence>
<dbReference type="SUPFAM" id="SSF48403">
    <property type="entry name" value="Ankyrin repeat"/>
    <property type="match status" value="1"/>
</dbReference>
<feature type="region of interest" description="Disordered" evidence="2">
    <location>
        <begin position="302"/>
        <end position="349"/>
    </location>
</feature>
<keyword evidence="8" id="KW-1185">Reference proteome</keyword>
<dbReference type="GO" id="GO:0043022">
    <property type="term" value="F:ribosome binding"/>
    <property type="evidence" value="ECO:0007669"/>
    <property type="project" value="InterPro"/>
</dbReference>
<comment type="subcellular location">
    <subcellularLocation>
        <location evidence="1">Nucleus</location>
    </subcellularLocation>
</comment>
<dbReference type="Pfam" id="PF21884">
    <property type="entry name" value="ZUO1-like_ZHD"/>
    <property type="match status" value="1"/>
</dbReference>
<sequence>MIESFALPTQLNLAVAIYGFLPRRRVVERAGIWYEAAVVREKLEKGIDTSPVYVGNLNTAQGTISKNSSEGDLEALLKQMDPDDDAYLRYVKKLDPTDTKNQDHYKVLGLSKLRYKATKNDIKLAYKQKSLSHHPDKRENSEYFACIINAYNMLYLGDQKAYDSVDPTFDDEIPAAGDINAKNFFNVLTSVFEMNARFSTKQPVPELGDDSTPRADVEHFYDFWFDFDTWREFSYLDEEDKERGEDRWERRQIEKTNKAEREKKRKAEMKRVRTLVEIAYSADPRIQRFKLLDKQQKEQAKIERRLAQQKKKEQERLGQEEEQRKREEQERLEKQKAADEKKQRELGKKALQQARKALRQAADSSKYWADCHEKQMRCMEEVERICLAADKDVLNELAAKLADIKLYDDALDLMLNACRKEDTAEATKAKVNSTAKDVKTSWTMNENQLLIKASTTFPVGTVDRWNQMAAYINEHRTDKSTRPKTEKDVIKQVKAVQNMQFKPATDQHKLGNGVIVNGTSETAAPKSEDDWSALEQKRLEEGLKMYTSSDPARWDKIAALVENKTKKDCMRRYKKLVEMVKSKKASGYILFSLMSLDQRSVRFSAKPPLTYPPLDEDRNVDFLRAFDQLPLPQIQNDDAYVADILTASSVGAVDVVQCSQLNAAELLLEYGADPNFPDLKGMTPTLIACGAGHELILGVLLQKDGDPFKVNNARENGLTLAADYPKIQKAIDEWKTAQNDNAEITSVSALLRVLKLEKYQDIFEQNHINLRTFFRLTDSDLYKLGIIPFGPRKKLVNVIERFKSNGVIATEPEAHYDGRSDRNAMSTRAADNSTAEEEIRRLRIALATQRAQNNQLIDFALTSKTTLSQVLEQLRLQQPAIPHHIYINMENQLHELTRKVADIERSFRADDFL</sequence>
<evidence type="ECO:0000259" key="5">
    <source>
        <dbReference type="PROSITE" id="PS50105"/>
    </source>
</evidence>
<dbReference type="InterPro" id="IPR001005">
    <property type="entry name" value="SANT/Myb"/>
</dbReference>
<evidence type="ECO:0000259" key="6">
    <source>
        <dbReference type="PROSITE" id="PS51293"/>
    </source>
</evidence>
<dbReference type="SUPFAM" id="SSF46565">
    <property type="entry name" value="Chaperone J-domain"/>
    <property type="match status" value="1"/>
</dbReference>
<dbReference type="Gene3D" id="1.25.40.20">
    <property type="entry name" value="Ankyrin repeat-containing domain"/>
    <property type="match status" value="1"/>
</dbReference>
<dbReference type="PROSITE" id="PS50105">
    <property type="entry name" value="SAM_DOMAIN"/>
    <property type="match status" value="1"/>
</dbReference>
<evidence type="ECO:0000313" key="8">
    <source>
        <dbReference type="Proteomes" id="UP001175271"/>
    </source>
</evidence>
<protein>
    <recommendedName>
        <fullName evidence="9">DnaJ homolog subfamily C member 2</fullName>
    </recommendedName>
</protein>
<feature type="domain" description="Myb-like" evidence="4">
    <location>
        <begin position="523"/>
        <end position="577"/>
    </location>
</feature>
<dbReference type="InterPro" id="IPR036770">
    <property type="entry name" value="Ankyrin_rpt-contain_sf"/>
</dbReference>